<dbReference type="EMBL" id="LCHN01000037">
    <property type="protein sequence ID" value="KKT34461.1"/>
    <property type="molecule type" value="Genomic_DNA"/>
</dbReference>
<evidence type="ECO:0000313" key="2">
    <source>
        <dbReference type="Proteomes" id="UP000034069"/>
    </source>
</evidence>
<organism evidence="1 2">
    <name type="scientific">Candidatus Collierbacteria bacterium GW2011_GWA1_44_12</name>
    <dbReference type="NCBI Taxonomy" id="1618376"/>
    <lineage>
        <taxon>Bacteria</taxon>
        <taxon>Candidatus Collieribacteriota</taxon>
    </lineage>
</organism>
<gene>
    <name evidence="1" type="ORF">UW23_C0037G0002</name>
</gene>
<comment type="caution">
    <text evidence="1">The sequence shown here is derived from an EMBL/GenBank/DDBJ whole genome shotgun (WGS) entry which is preliminary data.</text>
</comment>
<sequence length="89" mass="10254">MAIRKEDVLSSVAQEVKAFCDEAEEVIDKKLKYFIDEGITVIYYSEIGLTSDLPGYSQIQKEIVRRYTDAGWSVAFNSDQRDGSWFSFR</sequence>
<dbReference type="AlphaFoldDB" id="A0A0G1GHN7"/>
<reference evidence="1 2" key="1">
    <citation type="journal article" date="2015" name="Nature">
        <title>rRNA introns, odd ribosomes, and small enigmatic genomes across a large radiation of phyla.</title>
        <authorList>
            <person name="Brown C.T."/>
            <person name="Hug L.A."/>
            <person name="Thomas B.C."/>
            <person name="Sharon I."/>
            <person name="Castelle C.J."/>
            <person name="Singh A."/>
            <person name="Wilkins M.J."/>
            <person name="Williams K.H."/>
            <person name="Banfield J.F."/>
        </authorList>
    </citation>
    <scope>NUCLEOTIDE SEQUENCE [LARGE SCALE GENOMIC DNA]</scope>
</reference>
<proteinExistence type="predicted"/>
<evidence type="ECO:0000313" key="1">
    <source>
        <dbReference type="EMBL" id="KKT34461.1"/>
    </source>
</evidence>
<name>A0A0G1GHN7_9BACT</name>
<protein>
    <submittedName>
        <fullName evidence="1">Uncharacterized protein</fullName>
    </submittedName>
</protein>
<accession>A0A0G1GHN7</accession>
<dbReference type="Proteomes" id="UP000034069">
    <property type="component" value="Unassembled WGS sequence"/>
</dbReference>